<feature type="compositionally biased region" description="Acidic residues" evidence="5">
    <location>
        <begin position="115"/>
        <end position="125"/>
    </location>
</feature>
<keyword evidence="4 6" id="KW-0472">Membrane</keyword>
<dbReference type="InterPro" id="IPR007271">
    <property type="entry name" value="Nuc_sug_transpt"/>
</dbReference>
<reference evidence="7 8" key="1">
    <citation type="submission" date="2015-08" db="EMBL/GenBank/DDBJ databases">
        <title>Next Generation Sequencing and Analysis of the Genome of Puccinia sorghi L Schw, the Causal Agent of Maize Common Rust.</title>
        <authorList>
            <person name="Rochi L."/>
            <person name="Burguener G."/>
            <person name="Darino M."/>
            <person name="Turjanski A."/>
            <person name="Kreff E."/>
            <person name="Dieguez M.J."/>
            <person name="Sacco F."/>
        </authorList>
    </citation>
    <scope>NUCLEOTIDE SEQUENCE [LARGE SCALE GENOMIC DNA]</scope>
    <source>
        <strain evidence="7 8">RO10H11247</strain>
    </source>
</reference>
<feature type="region of interest" description="Disordered" evidence="5">
    <location>
        <begin position="64"/>
        <end position="191"/>
    </location>
</feature>
<feature type="compositionally biased region" description="Basic and acidic residues" evidence="5">
    <location>
        <begin position="94"/>
        <end position="114"/>
    </location>
</feature>
<dbReference type="EMBL" id="LAVV01007586">
    <property type="protein sequence ID" value="KNZ55445.1"/>
    <property type="molecule type" value="Genomic_DNA"/>
</dbReference>
<sequence length="582" mass="64708">MLSIQLVSLAALCIHYSTLTVLMHLSRTTQQSTSYRASSAVVMTELCKLVISLVVALYDSFHHTMPATPRPSPRSRFEPQFEDVTEEDAEDGEVDGHYRGTEALPDGERRTASKEEEEEEEEEEEPRWKEECGELISATQSRHERAISSEVYMPSSQTGKRRRLISGNGTTSPDKPALQLASQPRPDDHSYRMSVQASPLLARLNRHPLSKPLFSSRLPLALRHLHASIFGQDWRLLSIPALLFVLQNNLQYLAASNLSVPLFQITYQLKILTTALCSVLLLKRRLKKTQWISLLILTAGVAIVQLSSQPTTATSRSSSTAKKTKELLGGGSGSMTEEDRSGKMNQLVGLVAVIAACLSSGFASVYLERLFKSTGIKTSSPELVKKRASILYPPSPAGVQKTLMMPSTSIWIRNIQLSCFGLIVSMTIVFLENHMQQALQFFAACVRFLVTFHSDPVHLSRPNPLESLSTTYQIIHSLSAATTTRRAQFFTGFSGLTWLVILFQVSGGILNSIVMKYSNNINKNFSICLSIILSILFSRLLLSNRTAHLNLSHDQDPPSAHFNTNFFLGTSLVLFSTWLFNI</sequence>
<proteinExistence type="predicted"/>
<comment type="caution">
    <text evidence="7">The sequence shown here is derived from an EMBL/GenBank/DDBJ whole genome shotgun (WGS) entry which is preliminary data.</text>
</comment>
<accession>A0A0L6V5P1</accession>
<feature type="transmembrane region" description="Helical" evidence="6">
    <location>
        <begin position="562"/>
        <end position="580"/>
    </location>
</feature>
<organism evidence="7 8">
    <name type="scientific">Puccinia sorghi</name>
    <dbReference type="NCBI Taxonomy" id="27349"/>
    <lineage>
        <taxon>Eukaryota</taxon>
        <taxon>Fungi</taxon>
        <taxon>Dikarya</taxon>
        <taxon>Basidiomycota</taxon>
        <taxon>Pucciniomycotina</taxon>
        <taxon>Pucciniomycetes</taxon>
        <taxon>Pucciniales</taxon>
        <taxon>Pucciniaceae</taxon>
        <taxon>Puccinia</taxon>
    </lineage>
</organism>
<feature type="transmembrane region" description="Helical" evidence="6">
    <location>
        <begin position="291"/>
        <end position="308"/>
    </location>
</feature>
<comment type="subcellular location">
    <subcellularLocation>
        <location evidence="1">Membrane</location>
        <topology evidence="1">Multi-pass membrane protein</topology>
    </subcellularLocation>
</comment>
<keyword evidence="2 6" id="KW-0812">Transmembrane</keyword>
<dbReference type="SUPFAM" id="SSF103481">
    <property type="entry name" value="Multidrug resistance efflux transporter EmrE"/>
    <property type="match status" value="1"/>
</dbReference>
<gene>
    <name evidence="7" type="ORF">VP01_2676g2</name>
</gene>
<dbReference type="VEuPathDB" id="FungiDB:VP01_2676g2"/>
<evidence type="ECO:0000256" key="4">
    <source>
        <dbReference type="ARBA" id="ARBA00023136"/>
    </source>
</evidence>
<dbReference type="GO" id="GO:0000139">
    <property type="term" value="C:Golgi membrane"/>
    <property type="evidence" value="ECO:0007669"/>
    <property type="project" value="InterPro"/>
</dbReference>
<name>A0A0L6V5P1_9BASI</name>
<dbReference type="AlphaFoldDB" id="A0A0L6V5P1"/>
<feature type="region of interest" description="Disordered" evidence="5">
    <location>
        <begin position="312"/>
        <end position="339"/>
    </location>
</feature>
<feature type="transmembrane region" description="Helical" evidence="6">
    <location>
        <begin position="410"/>
        <end position="431"/>
    </location>
</feature>
<dbReference type="OrthoDB" id="408493at2759"/>
<evidence type="ECO:0000256" key="1">
    <source>
        <dbReference type="ARBA" id="ARBA00004141"/>
    </source>
</evidence>
<dbReference type="Proteomes" id="UP000037035">
    <property type="component" value="Unassembled WGS sequence"/>
</dbReference>
<evidence type="ECO:0008006" key="9">
    <source>
        <dbReference type="Google" id="ProtNLM"/>
    </source>
</evidence>
<dbReference type="GO" id="GO:0015165">
    <property type="term" value="F:pyrimidine nucleotide-sugar transmembrane transporter activity"/>
    <property type="evidence" value="ECO:0007669"/>
    <property type="project" value="InterPro"/>
</dbReference>
<dbReference type="Pfam" id="PF04142">
    <property type="entry name" value="Nuc_sug_transp"/>
    <property type="match status" value="2"/>
</dbReference>
<evidence type="ECO:0000313" key="7">
    <source>
        <dbReference type="EMBL" id="KNZ55445.1"/>
    </source>
</evidence>
<dbReference type="InterPro" id="IPR037185">
    <property type="entry name" value="EmrE-like"/>
</dbReference>
<feature type="transmembrane region" description="Helical" evidence="6">
    <location>
        <begin position="347"/>
        <end position="367"/>
    </location>
</feature>
<evidence type="ECO:0000256" key="2">
    <source>
        <dbReference type="ARBA" id="ARBA00022692"/>
    </source>
</evidence>
<evidence type="ECO:0000313" key="8">
    <source>
        <dbReference type="Proteomes" id="UP000037035"/>
    </source>
</evidence>
<evidence type="ECO:0000256" key="3">
    <source>
        <dbReference type="ARBA" id="ARBA00022989"/>
    </source>
</evidence>
<feature type="transmembrane region" description="Helical" evidence="6">
    <location>
        <begin position="6"/>
        <end position="25"/>
    </location>
</feature>
<protein>
    <recommendedName>
        <fullName evidence="9">UDP-galactose transporter</fullName>
    </recommendedName>
</protein>
<evidence type="ECO:0000256" key="5">
    <source>
        <dbReference type="SAM" id="MobiDB-lite"/>
    </source>
</evidence>
<feature type="transmembrane region" description="Helical" evidence="6">
    <location>
        <begin position="525"/>
        <end position="542"/>
    </location>
</feature>
<feature type="transmembrane region" description="Helical" evidence="6">
    <location>
        <begin position="495"/>
        <end position="513"/>
    </location>
</feature>
<dbReference type="PANTHER" id="PTHR10231">
    <property type="entry name" value="NUCLEOTIDE-SUGAR TRANSMEMBRANE TRANSPORTER"/>
    <property type="match status" value="1"/>
</dbReference>
<evidence type="ECO:0000256" key="6">
    <source>
        <dbReference type="SAM" id="Phobius"/>
    </source>
</evidence>
<feature type="compositionally biased region" description="Low complexity" evidence="5">
    <location>
        <begin position="312"/>
        <end position="321"/>
    </location>
</feature>
<keyword evidence="3 6" id="KW-1133">Transmembrane helix</keyword>
<keyword evidence="8" id="KW-1185">Reference proteome</keyword>
<dbReference type="NCBIfam" id="TIGR00803">
    <property type="entry name" value="nst"/>
    <property type="match status" value="1"/>
</dbReference>
<dbReference type="STRING" id="27349.A0A0L6V5P1"/>
<feature type="compositionally biased region" description="Acidic residues" evidence="5">
    <location>
        <begin position="80"/>
        <end position="93"/>
    </location>
</feature>